<reference evidence="18" key="1">
    <citation type="journal article" date="2021" name="PeerJ">
        <title>Extensive microbial diversity within the chicken gut microbiome revealed by metagenomics and culture.</title>
        <authorList>
            <person name="Gilroy R."/>
            <person name="Ravi A."/>
            <person name="Getino M."/>
            <person name="Pursley I."/>
            <person name="Horton D.L."/>
            <person name="Alikhan N.F."/>
            <person name="Baker D."/>
            <person name="Gharbi K."/>
            <person name="Hall N."/>
            <person name="Watson M."/>
            <person name="Adriaenssens E.M."/>
            <person name="Foster-Nyarko E."/>
            <person name="Jarju S."/>
            <person name="Secka A."/>
            <person name="Antonio M."/>
            <person name="Oren A."/>
            <person name="Chaudhuri R.R."/>
            <person name="La Ragione R."/>
            <person name="Hildebrand F."/>
            <person name="Pallen M.J."/>
        </authorList>
    </citation>
    <scope>NUCLEOTIDE SEQUENCE</scope>
    <source>
        <strain evidence="18">CHK186-16707</strain>
    </source>
</reference>
<proteinExistence type="inferred from homology"/>
<dbReference type="Proteomes" id="UP000824225">
    <property type="component" value="Unassembled WGS sequence"/>
</dbReference>
<evidence type="ECO:0000256" key="16">
    <source>
        <dbReference type="RuleBase" id="RU004516"/>
    </source>
</evidence>
<comment type="catalytic activity">
    <reaction evidence="12 17">
        <text>L-valine + 2-oxoglutarate = 3-methyl-2-oxobutanoate + L-glutamate</text>
        <dbReference type="Rhea" id="RHEA:24813"/>
        <dbReference type="ChEBI" id="CHEBI:11851"/>
        <dbReference type="ChEBI" id="CHEBI:16810"/>
        <dbReference type="ChEBI" id="CHEBI:29985"/>
        <dbReference type="ChEBI" id="CHEBI:57762"/>
        <dbReference type="EC" id="2.6.1.42"/>
    </reaction>
</comment>
<dbReference type="FunFam" id="3.20.10.10:FF:000001">
    <property type="entry name" value="Branched-chain-amino-acid aminotransferase"/>
    <property type="match status" value="1"/>
</dbReference>
<dbReference type="PROSITE" id="PS00770">
    <property type="entry name" value="AA_TRANSFER_CLASS_4"/>
    <property type="match status" value="1"/>
</dbReference>
<comment type="cofactor">
    <cofactor evidence="1 16">
        <name>pyridoxal 5'-phosphate</name>
        <dbReference type="ChEBI" id="CHEBI:597326"/>
    </cofactor>
</comment>
<sequence>MSALEPTPFIWFDGKLVPWNEAKVHVLSHALHYGTSYFEGIRAYRCPAGGSAVFRLKDHMRRFLNSGKILGLPCAYDLPALEKAVIDTLVANKLEAGYIRPLAFAGYGGMGVLPDGNPLQIIIAVWPWGAYLGAEGMDKGVRVKTSSFNRIHPNTLMSKAKAGGNYVNSVLAKMEAVQCGYDEALMLDVQGFVSEASGENIFIVRGNTLKTTPLTSVLEGINRDSLIKLARDMGYTVEEQLFTRDELYSADEAFFCGTAAEVTPVREVDGRTIGEGHAGPVTKAVQKAFFEVVDGTNGKYADWLAHYSF</sequence>
<dbReference type="GO" id="GO:0004084">
    <property type="term" value="F:branched-chain-amino-acid transaminase activity"/>
    <property type="evidence" value="ECO:0007669"/>
    <property type="project" value="UniProtKB-EC"/>
</dbReference>
<keyword evidence="8 17" id="KW-0028">Amino-acid biosynthesis</keyword>
<evidence type="ECO:0000256" key="5">
    <source>
        <dbReference type="ARBA" id="ARBA00005072"/>
    </source>
</evidence>
<comment type="catalytic activity">
    <reaction evidence="14 17">
        <text>L-leucine + 2-oxoglutarate = 4-methyl-2-oxopentanoate + L-glutamate</text>
        <dbReference type="Rhea" id="RHEA:18321"/>
        <dbReference type="ChEBI" id="CHEBI:16810"/>
        <dbReference type="ChEBI" id="CHEBI:17865"/>
        <dbReference type="ChEBI" id="CHEBI:29985"/>
        <dbReference type="ChEBI" id="CHEBI:57427"/>
        <dbReference type="EC" id="2.6.1.42"/>
    </reaction>
</comment>
<dbReference type="Gene3D" id="3.30.470.10">
    <property type="match status" value="1"/>
</dbReference>
<comment type="caution">
    <text evidence="18">The sequence shown here is derived from an EMBL/GenBank/DDBJ whole genome shotgun (WGS) entry which is preliminary data.</text>
</comment>
<comment type="similarity">
    <text evidence="6 15">Belongs to the class-IV pyridoxal-phosphate-dependent aminotransferase family.</text>
</comment>
<dbReference type="Pfam" id="PF01063">
    <property type="entry name" value="Aminotran_4"/>
    <property type="match status" value="1"/>
</dbReference>
<comment type="pathway">
    <text evidence="3 17">Amino-acid biosynthesis; L-isoleucine biosynthesis; L-isoleucine from 2-oxobutanoate: step 4/4.</text>
</comment>
<dbReference type="InterPro" id="IPR043132">
    <property type="entry name" value="BCAT-like_C"/>
</dbReference>
<evidence type="ECO:0000256" key="8">
    <source>
        <dbReference type="ARBA" id="ARBA00022605"/>
    </source>
</evidence>
<evidence type="ECO:0000256" key="1">
    <source>
        <dbReference type="ARBA" id="ARBA00001933"/>
    </source>
</evidence>
<dbReference type="EMBL" id="DXAN01000011">
    <property type="protein sequence ID" value="HJA08342.1"/>
    <property type="molecule type" value="Genomic_DNA"/>
</dbReference>
<keyword evidence="10 16" id="KW-0663">Pyridoxal phosphate</keyword>
<evidence type="ECO:0000256" key="12">
    <source>
        <dbReference type="ARBA" id="ARBA00048212"/>
    </source>
</evidence>
<dbReference type="InterPro" id="IPR033939">
    <property type="entry name" value="BCAT_family"/>
</dbReference>
<comment type="pathway">
    <text evidence="4 17">Amino-acid biosynthesis; L-valine biosynthesis; L-valine from pyruvate: step 4/4.</text>
</comment>
<evidence type="ECO:0000256" key="11">
    <source>
        <dbReference type="ARBA" id="ARBA00023304"/>
    </source>
</evidence>
<dbReference type="InterPro" id="IPR005785">
    <property type="entry name" value="B_amino_transI"/>
</dbReference>
<evidence type="ECO:0000256" key="7">
    <source>
        <dbReference type="ARBA" id="ARBA00022576"/>
    </source>
</evidence>
<evidence type="ECO:0000313" key="19">
    <source>
        <dbReference type="Proteomes" id="UP000824225"/>
    </source>
</evidence>
<evidence type="ECO:0000256" key="15">
    <source>
        <dbReference type="RuleBase" id="RU004106"/>
    </source>
</evidence>
<dbReference type="InterPro" id="IPR050571">
    <property type="entry name" value="Class-IV_PLP-Dep_Aminotrnsfr"/>
</dbReference>
<evidence type="ECO:0000256" key="6">
    <source>
        <dbReference type="ARBA" id="ARBA00009320"/>
    </source>
</evidence>
<reference evidence="18" key="2">
    <citation type="submission" date="2021-04" db="EMBL/GenBank/DDBJ databases">
        <authorList>
            <person name="Gilroy R."/>
        </authorList>
    </citation>
    <scope>NUCLEOTIDE SEQUENCE</scope>
    <source>
        <strain evidence="18">CHK186-16707</strain>
    </source>
</reference>
<keyword evidence="7 17" id="KW-0032">Aminotransferase</keyword>
<evidence type="ECO:0000256" key="4">
    <source>
        <dbReference type="ARBA" id="ARBA00004931"/>
    </source>
</evidence>
<comment type="function">
    <text evidence="2 17">Acts on leucine, isoleucine and valine.</text>
</comment>
<dbReference type="InterPro" id="IPR043131">
    <property type="entry name" value="BCAT-like_N"/>
</dbReference>
<evidence type="ECO:0000256" key="13">
    <source>
        <dbReference type="ARBA" id="ARBA00048798"/>
    </source>
</evidence>
<dbReference type="CDD" id="cd01557">
    <property type="entry name" value="BCAT_beta_family"/>
    <property type="match status" value="1"/>
</dbReference>
<dbReference type="InterPro" id="IPR036038">
    <property type="entry name" value="Aminotransferase-like"/>
</dbReference>
<evidence type="ECO:0000256" key="3">
    <source>
        <dbReference type="ARBA" id="ARBA00004824"/>
    </source>
</evidence>
<evidence type="ECO:0000256" key="14">
    <source>
        <dbReference type="ARBA" id="ARBA00049229"/>
    </source>
</evidence>
<dbReference type="PANTHER" id="PTHR42743">
    <property type="entry name" value="AMINO-ACID AMINOTRANSFERASE"/>
    <property type="match status" value="1"/>
</dbReference>
<dbReference type="NCBIfam" id="TIGR01122">
    <property type="entry name" value="ilvE_I"/>
    <property type="match status" value="1"/>
</dbReference>
<dbReference type="GO" id="GO:0005829">
    <property type="term" value="C:cytosol"/>
    <property type="evidence" value="ECO:0007669"/>
    <property type="project" value="TreeGrafter"/>
</dbReference>
<dbReference type="Gene3D" id="3.20.10.10">
    <property type="entry name" value="D-amino Acid Aminotransferase, subunit A, domain 2"/>
    <property type="match status" value="1"/>
</dbReference>
<dbReference type="SUPFAM" id="SSF56752">
    <property type="entry name" value="D-aminoacid aminotransferase-like PLP-dependent enzymes"/>
    <property type="match status" value="1"/>
</dbReference>
<name>A0A9D2KLZ6_9BACT</name>
<comment type="catalytic activity">
    <reaction evidence="13 17">
        <text>L-isoleucine + 2-oxoglutarate = (S)-3-methyl-2-oxopentanoate + L-glutamate</text>
        <dbReference type="Rhea" id="RHEA:24801"/>
        <dbReference type="ChEBI" id="CHEBI:16810"/>
        <dbReference type="ChEBI" id="CHEBI:29985"/>
        <dbReference type="ChEBI" id="CHEBI:35146"/>
        <dbReference type="ChEBI" id="CHEBI:58045"/>
        <dbReference type="EC" id="2.6.1.42"/>
    </reaction>
</comment>
<keyword evidence="11 17" id="KW-0100">Branched-chain amino acid biosynthesis</keyword>
<evidence type="ECO:0000256" key="17">
    <source>
        <dbReference type="RuleBase" id="RU364094"/>
    </source>
</evidence>
<organism evidence="18 19">
    <name type="scientific">Candidatus Mailhella merdigallinarum</name>
    <dbReference type="NCBI Taxonomy" id="2838658"/>
    <lineage>
        <taxon>Bacteria</taxon>
        <taxon>Pseudomonadati</taxon>
        <taxon>Thermodesulfobacteriota</taxon>
        <taxon>Desulfovibrionia</taxon>
        <taxon>Desulfovibrionales</taxon>
        <taxon>Desulfovibrionaceae</taxon>
        <taxon>Mailhella</taxon>
    </lineage>
</organism>
<dbReference type="EC" id="2.6.1.42" evidence="17"/>
<dbReference type="GO" id="GO:0009082">
    <property type="term" value="P:branched-chain amino acid biosynthetic process"/>
    <property type="evidence" value="ECO:0007669"/>
    <property type="project" value="UniProtKB-KW"/>
</dbReference>
<dbReference type="GO" id="GO:0008652">
    <property type="term" value="P:amino acid biosynthetic process"/>
    <property type="evidence" value="ECO:0007669"/>
    <property type="project" value="UniProtKB-KW"/>
</dbReference>
<keyword evidence="9 17" id="KW-0808">Transferase</keyword>
<dbReference type="NCBIfam" id="NF005146">
    <property type="entry name" value="PRK06606.1"/>
    <property type="match status" value="1"/>
</dbReference>
<accession>A0A9D2KLZ6</accession>
<protein>
    <recommendedName>
        <fullName evidence="17">Branched-chain-amino-acid aminotransferase</fullName>
        <shortName evidence="17">BCAT</shortName>
        <ecNumber evidence="17">2.6.1.42</ecNumber>
    </recommendedName>
</protein>
<evidence type="ECO:0000256" key="2">
    <source>
        <dbReference type="ARBA" id="ARBA00003109"/>
    </source>
</evidence>
<evidence type="ECO:0000313" key="18">
    <source>
        <dbReference type="EMBL" id="HJA08342.1"/>
    </source>
</evidence>
<evidence type="ECO:0000256" key="9">
    <source>
        <dbReference type="ARBA" id="ARBA00022679"/>
    </source>
</evidence>
<dbReference type="PANTHER" id="PTHR42743:SF11">
    <property type="entry name" value="AMINODEOXYCHORISMATE LYASE"/>
    <property type="match status" value="1"/>
</dbReference>
<dbReference type="InterPro" id="IPR001544">
    <property type="entry name" value="Aminotrans_IV"/>
</dbReference>
<dbReference type="InterPro" id="IPR018300">
    <property type="entry name" value="Aminotrans_IV_CS"/>
</dbReference>
<comment type="pathway">
    <text evidence="5 17">Amino-acid biosynthesis; L-leucine biosynthesis; L-leucine from 3-methyl-2-oxobutanoate: step 4/4.</text>
</comment>
<dbReference type="AlphaFoldDB" id="A0A9D2KLZ6"/>
<evidence type="ECO:0000256" key="10">
    <source>
        <dbReference type="ARBA" id="ARBA00022898"/>
    </source>
</evidence>
<gene>
    <name evidence="17" type="primary">ilvE</name>
    <name evidence="18" type="ORF">H9962_04020</name>
</gene>